<dbReference type="InterPro" id="IPR013611">
    <property type="entry name" value="Transp-assoc_OB_typ2"/>
</dbReference>
<gene>
    <name evidence="5" type="ORF">ENP34_01670</name>
</gene>
<keyword evidence="1" id="KW-0813">Transport</keyword>
<keyword evidence="2" id="KW-0547">Nucleotide-binding</keyword>
<dbReference type="InterPro" id="IPR027417">
    <property type="entry name" value="P-loop_NTPase"/>
</dbReference>
<dbReference type="Pfam" id="PF08402">
    <property type="entry name" value="TOBE_2"/>
    <property type="match status" value="1"/>
</dbReference>
<dbReference type="GO" id="GO:0043190">
    <property type="term" value="C:ATP-binding cassette (ABC) transporter complex"/>
    <property type="evidence" value="ECO:0007669"/>
    <property type="project" value="InterPro"/>
</dbReference>
<evidence type="ECO:0000256" key="3">
    <source>
        <dbReference type="ARBA" id="ARBA00022840"/>
    </source>
</evidence>
<reference evidence="5" key="1">
    <citation type="journal article" date="2020" name="mSystems">
        <title>Genome- and Community-Level Interaction Insights into Carbon Utilization and Element Cycling Functions of Hydrothermarchaeota in Hydrothermal Sediment.</title>
        <authorList>
            <person name="Zhou Z."/>
            <person name="Liu Y."/>
            <person name="Xu W."/>
            <person name="Pan J."/>
            <person name="Luo Z.H."/>
            <person name="Li M."/>
        </authorList>
    </citation>
    <scope>NUCLEOTIDE SEQUENCE [LARGE SCALE GENOMIC DNA]</scope>
    <source>
        <strain evidence="5">SpSt-210</strain>
    </source>
</reference>
<evidence type="ECO:0000313" key="5">
    <source>
        <dbReference type="EMBL" id="HEG90145.1"/>
    </source>
</evidence>
<name>A0A831X7H7_9BACT</name>
<evidence type="ECO:0000256" key="1">
    <source>
        <dbReference type="ARBA" id="ARBA00022448"/>
    </source>
</evidence>
<proteinExistence type="predicted"/>
<dbReference type="GO" id="GO:0015847">
    <property type="term" value="P:putrescine transport"/>
    <property type="evidence" value="ECO:0007669"/>
    <property type="project" value="UniProtKB-ARBA"/>
</dbReference>
<keyword evidence="3 5" id="KW-0067">ATP-binding</keyword>
<dbReference type="Gene3D" id="3.40.50.300">
    <property type="entry name" value="P-loop containing nucleotide triphosphate hydrolases"/>
    <property type="match status" value="1"/>
</dbReference>
<dbReference type="GO" id="GO:0016887">
    <property type="term" value="F:ATP hydrolysis activity"/>
    <property type="evidence" value="ECO:0007669"/>
    <property type="project" value="InterPro"/>
</dbReference>
<dbReference type="PROSITE" id="PS00211">
    <property type="entry name" value="ABC_TRANSPORTER_1"/>
    <property type="match status" value="1"/>
</dbReference>
<dbReference type="PROSITE" id="PS50893">
    <property type="entry name" value="ABC_TRANSPORTER_2"/>
    <property type="match status" value="1"/>
</dbReference>
<feature type="domain" description="ABC transporter" evidence="4">
    <location>
        <begin position="22"/>
        <end position="252"/>
    </location>
</feature>
<dbReference type="GO" id="GO:0005524">
    <property type="term" value="F:ATP binding"/>
    <property type="evidence" value="ECO:0007669"/>
    <property type="project" value="UniProtKB-KW"/>
</dbReference>
<organism evidence="5">
    <name type="scientific">Thermorudis peleae</name>
    <dbReference type="NCBI Taxonomy" id="1382356"/>
    <lineage>
        <taxon>Bacteria</taxon>
        <taxon>Pseudomonadati</taxon>
        <taxon>Thermomicrobiota</taxon>
        <taxon>Thermomicrobia</taxon>
        <taxon>Thermomicrobia incertae sedis</taxon>
        <taxon>Thermorudis</taxon>
    </lineage>
</organism>
<dbReference type="SMART" id="SM00382">
    <property type="entry name" value="AAA"/>
    <property type="match status" value="1"/>
</dbReference>
<protein>
    <submittedName>
        <fullName evidence="5">ABC transporter ATP-binding protein</fullName>
    </submittedName>
</protein>
<evidence type="ECO:0000256" key="2">
    <source>
        <dbReference type="ARBA" id="ARBA00022741"/>
    </source>
</evidence>
<dbReference type="FunFam" id="3.40.50.300:FF:000133">
    <property type="entry name" value="Spermidine/putrescine import ATP-binding protein PotA"/>
    <property type="match status" value="1"/>
</dbReference>
<dbReference type="InterPro" id="IPR003593">
    <property type="entry name" value="AAA+_ATPase"/>
</dbReference>
<dbReference type="SUPFAM" id="SSF52540">
    <property type="entry name" value="P-loop containing nucleoside triphosphate hydrolases"/>
    <property type="match status" value="1"/>
</dbReference>
<dbReference type="AlphaFoldDB" id="A0A831X7H7"/>
<sequence>MEKVATFDTQPYQQEPARRGAVTITGIQKRFGATVALAGIDLTIDAGTYIVLLGPSGCGKTTLLRIIGGHESPDAGDVLLDGRSILGLPPHLRDISTVFQHYALFPHKTVYENVEFGLRMRKIQQQERHQRVQEALRLLDLESLSTRYPRQLSGGQQQRVALARALVTRPTLLLLDEPLGDLDRLLQLRMRRELRELQRRLGITFIHVTHNQEEALAIADQIVVMNAGEIQQHGHPATIYEHPQRLFVAAFMGDNNVLSGTVDAVEDEWIVVRIGDILIRGIAENARPRIGDTVHAAVRAASIRVTGDANLAAAPHNTVTARLVFKEYLGDLTKLYVYHSVLGELLVKTFDQSLASSVGEGDILTLSWEAKHVRILTQ</sequence>
<dbReference type="InterPro" id="IPR008995">
    <property type="entry name" value="Mo/tungstate-bd_C_term_dom"/>
</dbReference>
<comment type="caution">
    <text evidence="5">The sequence shown here is derived from an EMBL/GenBank/DDBJ whole genome shotgun (WGS) entry which is preliminary data.</text>
</comment>
<dbReference type="Gene3D" id="2.40.50.100">
    <property type="match status" value="1"/>
</dbReference>
<dbReference type="Pfam" id="PF00005">
    <property type="entry name" value="ABC_tran"/>
    <property type="match status" value="1"/>
</dbReference>
<dbReference type="EMBL" id="DSIY01000038">
    <property type="protein sequence ID" value="HEG90145.1"/>
    <property type="molecule type" value="Genomic_DNA"/>
</dbReference>
<dbReference type="GO" id="GO:0022857">
    <property type="term" value="F:transmembrane transporter activity"/>
    <property type="evidence" value="ECO:0007669"/>
    <property type="project" value="InterPro"/>
</dbReference>
<dbReference type="InterPro" id="IPR050093">
    <property type="entry name" value="ABC_SmlMolc_Importer"/>
</dbReference>
<accession>A0A831X7H7</accession>
<dbReference type="PANTHER" id="PTHR42781">
    <property type="entry name" value="SPERMIDINE/PUTRESCINE IMPORT ATP-BINDING PROTEIN POTA"/>
    <property type="match status" value="1"/>
</dbReference>
<dbReference type="SUPFAM" id="SSF50331">
    <property type="entry name" value="MOP-like"/>
    <property type="match status" value="1"/>
</dbReference>
<dbReference type="InterPro" id="IPR017871">
    <property type="entry name" value="ABC_transporter-like_CS"/>
</dbReference>
<evidence type="ECO:0000259" key="4">
    <source>
        <dbReference type="PROSITE" id="PS50893"/>
    </source>
</evidence>
<dbReference type="InterPro" id="IPR003439">
    <property type="entry name" value="ABC_transporter-like_ATP-bd"/>
</dbReference>
<dbReference type="PANTHER" id="PTHR42781:SF4">
    <property type="entry name" value="SPERMIDINE_PUTRESCINE IMPORT ATP-BINDING PROTEIN POTA"/>
    <property type="match status" value="1"/>
</dbReference>